<evidence type="ECO:0000256" key="1">
    <source>
        <dbReference type="ARBA" id="ARBA00023002"/>
    </source>
</evidence>
<dbReference type="SUPFAM" id="SSF51735">
    <property type="entry name" value="NAD(P)-binding Rossmann-fold domains"/>
    <property type="match status" value="1"/>
</dbReference>
<keyword evidence="5" id="KW-1185">Reference proteome</keyword>
<dbReference type="PANTHER" id="PTHR43333">
    <property type="entry name" value="2-HACID_DH_C DOMAIN-CONTAINING PROTEIN"/>
    <property type="match status" value="1"/>
</dbReference>
<keyword evidence="1" id="KW-0560">Oxidoreductase</keyword>
<evidence type="ECO:0000259" key="3">
    <source>
        <dbReference type="Pfam" id="PF02826"/>
    </source>
</evidence>
<dbReference type="PANTHER" id="PTHR43333:SF1">
    <property type="entry name" value="D-ISOMER SPECIFIC 2-HYDROXYACID DEHYDROGENASE NAD-BINDING DOMAIN-CONTAINING PROTEIN"/>
    <property type="match status" value="1"/>
</dbReference>
<dbReference type="AlphaFoldDB" id="A0A6H0XP19"/>
<feature type="domain" description="D-isomer specific 2-hydroxyacid dehydrogenase NAD-binding" evidence="3">
    <location>
        <begin position="224"/>
        <end position="327"/>
    </location>
</feature>
<gene>
    <name evidence="4" type="ORF">AMS68_001892</name>
</gene>
<reference evidence="4 5" key="1">
    <citation type="journal article" date="2016" name="Sci. Rep.">
        <title>Peltaster fructicola genome reveals evolution from an invasive phytopathogen to an ectophytic parasite.</title>
        <authorList>
            <person name="Xu C."/>
            <person name="Chen H."/>
            <person name="Gleason M.L."/>
            <person name="Xu J.R."/>
            <person name="Liu H."/>
            <person name="Zhang R."/>
            <person name="Sun G."/>
        </authorList>
    </citation>
    <scope>NUCLEOTIDE SEQUENCE [LARGE SCALE GENOMIC DNA]</scope>
    <source>
        <strain evidence="4 5">LNHT1506</strain>
    </source>
</reference>
<evidence type="ECO:0000313" key="4">
    <source>
        <dbReference type="EMBL" id="QIW96374.1"/>
    </source>
</evidence>
<dbReference type="Pfam" id="PF02826">
    <property type="entry name" value="2-Hacid_dh_C"/>
    <property type="match status" value="2"/>
</dbReference>
<dbReference type="GO" id="GO:0051287">
    <property type="term" value="F:NAD binding"/>
    <property type="evidence" value="ECO:0007669"/>
    <property type="project" value="InterPro"/>
</dbReference>
<accession>A0A6H0XP19</accession>
<protein>
    <recommendedName>
        <fullName evidence="3">D-isomer specific 2-hydroxyacid dehydrogenase NAD-binding domain-containing protein</fullName>
    </recommendedName>
</protein>
<dbReference type="InterPro" id="IPR006140">
    <property type="entry name" value="D-isomer_DH_NAD-bd"/>
</dbReference>
<dbReference type="PROSITE" id="PS00065">
    <property type="entry name" value="D_2_HYDROXYACID_DH_1"/>
    <property type="match status" value="1"/>
</dbReference>
<evidence type="ECO:0000313" key="5">
    <source>
        <dbReference type="Proteomes" id="UP000503462"/>
    </source>
</evidence>
<dbReference type="InterPro" id="IPR029752">
    <property type="entry name" value="D-isomer_DH_CS1"/>
</dbReference>
<dbReference type="GO" id="GO:0016491">
    <property type="term" value="F:oxidoreductase activity"/>
    <property type="evidence" value="ECO:0007669"/>
    <property type="project" value="UniProtKB-KW"/>
</dbReference>
<sequence length="364" mass="39820">MGGGPAVLLIALPVPVPDAIVTRLSKKFPHLEIKTVQVTWFPSAVEVADKISNELWKQVSVLATFRALPANPKQDAPNLSLVHLSSAGSNQIHDHPLYTDTDITITTSTGIHGPQIAEWVILTGLAQSHHMRKLYDLQDKHQWKGPTGGQYPPVRDKAGQRIGILGYGSIGRQVGRLANALGMEVLAYTATPKESQESRRDTGFIVPGTGDADGEYPTEWYSGLDKKSLNHFLAQDIDWLVVSVPLTPQTQHFLGKTEFESLSQGGKKPAFISNIARGAIINQTEMISALKDGLLSGAALDVTDPEPLPETSELWDLPNVTITPHVSGATEAYFERSFQVLELNLQRRDAGEKLVNVVDRRRGY</sequence>
<feature type="domain" description="D-isomer specific 2-hydroxyacid dehydrogenase NAD-binding" evidence="3">
    <location>
        <begin position="125"/>
        <end position="197"/>
    </location>
</feature>
<name>A0A6H0XP19_9PEZI</name>
<organism evidence="4 5">
    <name type="scientific">Peltaster fructicola</name>
    <dbReference type="NCBI Taxonomy" id="286661"/>
    <lineage>
        <taxon>Eukaryota</taxon>
        <taxon>Fungi</taxon>
        <taxon>Dikarya</taxon>
        <taxon>Ascomycota</taxon>
        <taxon>Pezizomycotina</taxon>
        <taxon>Dothideomycetes</taxon>
        <taxon>Dothideomycetes incertae sedis</taxon>
        <taxon>Peltaster</taxon>
    </lineage>
</organism>
<dbReference type="CDD" id="cd12163">
    <property type="entry name" value="2-Hacid_dh_5"/>
    <property type="match status" value="1"/>
</dbReference>
<keyword evidence="2" id="KW-0520">NAD</keyword>
<evidence type="ECO:0000256" key="2">
    <source>
        <dbReference type="ARBA" id="ARBA00023027"/>
    </source>
</evidence>
<dbReference type="Proteomes" id="UP000503462">
    <property type="component" value="Chromosome 1"/>
</dbReference>
<proteinExistence type="predicted"/>
<dbReference type="Gene3D" id="3.40.50.720">
    <property type="entry name" value="NAD(P)-binding Rossmann-like Domain"/>
    <property type="match status" value="2"/>
</dbReference>
<dbReference type="InterPro" id="IPR036291">
    <property type="entry name" value="NAD(P)-bd_dom_sf"/>
</dbReference>
<dbReference type="OrthoDB" id="298012at2759"/>
<dbReference type="EMBL" id="CP051139">
    <property type="protein sequence ID" value="QIW96374.1"/>
    <property type="molecule type" value="Genomic_DNA"/>
</dbReference>